<feature type="region of interest" description="Disordered" evidence="1">
    <location>
        <begin position="1"/>
        <end position="20"/>
    </location>
</feature>
<name>A0A0B6XUW4_9EUPU</name>
<protein>
    <submittedName>
        <fullName evidence="2">Uncharacterized protein</fullName>
    </submittedName>
</protein>
<evidence type="ECO:0000256" key="1">
    <source>
        <dbReference type="SAM" id="MobiDB-lite"/>
    </source>
</evidence>
<reference evidence="2" key="1">
    <citation type="submission" date="2014-12" db="EMBL/GenBank/DDBJ databases">
        <title>Insight into the proteome of Arion vulgaris.</title>
        <authorList>
            <person name="Aradska J."/>
            <person name="Bulat T."/>
            <person name="Smidak R."/>
            <person name="Sarate P."/>
            <person name="Gangsoo J."/>
            <person name="Sialana F."/>
            <person name="Bilban M."/>
            <person name="Lubec G."/>
        </authorList>
    </citation>
    <scope>NUCLEOTIDE SEQUENCE</scope>
    <source>
        <tissue evidence="2">Skin</tissue>
    </source>
</reference>
<sequence length="49" mass="5446">MFGLAPALRRSRRQESINGAQSSTVIPDAVWHSRLYRGNVLDGFITLTS</sequence>
<dbReference type="AlphaFoldDB" id="A0A0B6XUW4"/>
<evidence type="ECO:0000313" key="2">
    <source>
        <dbReference type="EMBL" id="CEK47070.1"/>
    </source>
</evidence>
<organism evidence="2">
    <name type="scientific">Arion vulgaris</name>
    <dbReference type="NCBI Taxonomy" id="1028688"/>
    <lineage>
        <taxon>Eukaryota</taxon>
        <taxon>Metazoa</taxon>
        <taxon>Spiralia</taxon>
        <taxon>Lophotrochozoa</taxon>
        <taxon>Mollusca</taxon>
        <taxon>Gastropoda</taxon>
        <taxon>Heterobranchia</taxon>
        <taxon>Euthyneura</taxon>
        <taxon>Panpulmonata</taxon>
        <taxon>Eupulmonata</taxon>
        <taxon>Stylommatophora</taxon>
        <taxon>Helicina</taxon>
        <taxon>Arionoidea</taxon>
        <taxon>Arionidae</taxon>
        <taxon>Arion</taxon>
    </lineage>
</organism>
<dbReference type="EMBL" id="HACG01000205">
    <property type="protein sequence ID" value="CEK47070.1"/>
    <property type="molecule type" value="Transcribed_RNA"/>
</dbReference>
<accession>A0A0B6XUW4</accession>
<proteinExistence type="predicted"/>
<gene>
    <name evidence="2" type="primary">ORF494</name>
</gene>